<dbReference type="KEGG" id="sufl:FIL70_08665"/>
<sequence length="429" mass="47354">MRSPSLRPALSLRLIPLLGAWLVNQRNRSGDIHVIDAASYSLIRSVDFVIRFLQTICLRPSDQRVGKEMMRPGQHEISAPTLCAVTTGANRVQGFPSLTRRKFGTDSRTEKAARDRPMFRPDHDETANAITEVTRRGLFDELRIANVNWSGRLGESDFLGRLFDLTALPSRDNRYSDMAGDIFQHRERNWDWQDDWVFDDSRLNLLRCDDEVLLRFLCEMVHPIVRSDEAEATQLVEMFNRHLGVDGFEIVQRTTISGKPIFAARARGQSPPAITGEVRRIADALSSDQIFAQITRMETSVATDPALAIGSAKEFVETLCKGILTAKGEALAGNETLPQLVKRVRGVLGLEIDGATADTIKRTLSALATLTQGIAELRGQLGSGHGHHPSANRPDPSVARLAVGTATTLGVFLFDQYQESLARSSAGPA</sequence>
<dbReference type="InterPro" id="IPR026001">
    <property type="entry name" value="Abi-like_C"/>
</dbReference>
<protein>
    <recommendedName>
        <fullName evidence="5">Abortive infection protein-like C-terminal domain-containing protein</fullName>
    </recommendedName>
</protein>
<dbReference type="Pfam" id="PF18860">
    <property type="entry name" value="AbiJ_NTD3"/>
    <property type="match status" value="1"/>
</dbReference>
<dbReference type="EMBL" id="CP041016">
    <property type="protein sequence ID" value="QDC39122.1"/>
    <property type="molecule type" value="Genomic_DNA"/>
</dbReference>
<gene>
    <name evidence="3" type="ORF">FIL70_08665</name>
</gene>
<proteinExistence type="predicted"/>
<dbReference type="Proteomes" id="UP000311469">
    <property type="component" value="Chromosome cSF1"/>
</dbReference>
<dbReference type="AlphaFoldDB" id="A0A5B8CJW2"/>
<evidence type="ECO:0000259" key="1">
    <source>
        <dbReference type="Pfam" id="PF14355"/>
    </source>
</evidence>
<organism evidence="3 4">
    <name type="scientific">Sphingobium fuliginis ATCC 27551</name>
    <dbReference type="NCBI Taxonomy" id="1208342"/>
    <lineage>
        <taxon>Bacteria</taxon>
        <taxon>Pseudomonadati</taxon>
        <taxon>Pseudomonadota</taxon>
        <taxon>Alphaproteobacteria</taxon>
        <taxon>Sphingomonadales</taxon>
        <taxon>Sphingomonadaceae</taxon>
        <taxon>Sphingobium</taxon>
    </lineage>
</organism>
<name>A0A5B8CJW2_SPHSA</name>
<dbReference type="Pfam" id="PF14355">
    <property type="entry name" value="Abi_C"/>
    <property type="match status" value="1"/>
</dbReference>
<accession>A0A5B8CJW2</accession>
<feature type="domain" description="Abortive infection protein-like C-terminal" evidence="1">
    <location>
        <begin position="338"/>
        <end position="415"/>
    </location>
</feature>
<evidence type="ECO:0008006" key="5">
    <source>
        <dbReference type="Google" id="ProtNLM"/>
    </source>
</evidence>
<evidence type="ECO:0000313" key="3">
    <source>
        <dbReference type="EMBL" id="QDC39122.1"/>
    </source>
</evidence>
<dbReference type="InterPro" id="IPR041427">
    <property type="entry name" value="AbiJ-NTD3"/>
</dbReference>
<feature type="domain" description="AbiJ-NTD3" evidence="2">
    <location>
        <begin position="130"/>
        <end position="296"/>
    </location>
</feature>
<reference evidence="3 4" key="1">
    <citation type="submission" date="2019-06" db="EMBL/GenBank/DDBJ databases">
        <title>Genome organization and adaptive potential of archetypical organophosphate degarding Sphingobium fuliginis ATCC 27551.</title>
        <authorList>
            <person name="Sarwar A."/>
            <person name="Parthasarathy S."/>
            <person name="Singh C."/>
            <person name="Siddavattam D."/>
        </authorList>
    </citation>
    <scope>NUCLEOTIDE SEQUENCE [LARGE SCALE GENOMIC DNA]</scope>
    <source>
        <strain evidence="3 4">ATCC 27551</strain>
    </source>
</reference>
<evidence type="ECO:0000259" key="2">
    <source>
        <dbReference type="Pfam" id="PF18860"/>
    </source>
</evidence>
<evidence type="ECO:0000313" key="4">
    <source>
        <dbReference type="Proteomes" id="UP000311469"/>
    </source>
</evidence>